<dbReference type="EMBL" id="FOCV01000032">
    <property type="protein sequence ID" value="SEO99247.1"/>
    <property type="molecule type" value="Genomic_DNA"/>
</dbReference>
<dbReference type="Proteomes" id="UP000198939">
    <property type="component" value="Unassembled WGS sequence"/>
</dbReference>
<reference evidence="2 4" key="2">
    <citation type="submission" date="2016-10" db="EMBL/GenBank/DDBJ databases">
        <authorList>
            <person name="Varghese N."/>
            <person name="Submissions S."/>
        </authorList>
    </citation>
    <scope>NUCLEOTIDE SEQUENCE [LARGE SCALE GENOMIC DNA]</scope>
    <source>
        <strain evidence="2 4">CGMCC 1.7071</strain>
    </source>
</reference>
<proteinExistence type="predicted"/>
<reference evidence="3" key="3">
    <citation type="submission" date="2016-10" db="EMBL/GenBank/DDBJ databases">
        <authorList>
            <person name="Wibberg D."/>
        </authorList>
    </citation>
    <scope>NUCLEOTIDE SEQUENCE [LARGE SCALE GENOMIC DNA]</scope>
</reference>
<accession>A0A1H8U864</accession>
<reference evidence="1" key="1">
    <citation type="submission" date="2016-10" db="EMBL/GenBank/DDBJ databases">
        <authorList>
            <person name="de Groot N.N."/>
        </authorList>
    </citation>
    <scope>NUCLEOTIDE SEQUENCE [LARGE SCALE GENOMIC DNA]</scope>
    <source>
        <strain evidence="1">CCBAU85039</strain>
    </source>
</reference>
<gene>
    <name evidence="1" type="ORF">RTCCBAU85039_5390</name>
    <name evidence="2" type="ORF">SAMN05216228_103256</name>
</gene>
<keyword evidence="4" id="KW-1185">Reference proteome</keyword>
<sequence length="111" mass="12282">MFVAVGEHEEQALTLMLLQQGGKAAGTQRGESLKHHIEIFLGREFVARFEDRAPPRPRGHAAGFGVCKAQTQIAEKGQTAGFERRVPLQTRQPGLDIVAIESYDRTTVRGR</sequence>
<organism evidence="1 3">
    <name type="scientific">Rhizobium tibeticum</name>
    <dbReference type="NCBI Taxonomy" id="501024"/>
    <lineage>
        <taxon>Bacteria</taxon>
        <taxon>Pseudomonadati</taxon>
        <taxon>Pseudomonadota</taxon>
        <taxon>Alphaproteobacteria</taxon>
        <taxon>Hyphomicrobiales</taxon>
        <taxon>Rhizobiaceae</taxon>
        <taxon>Rhizobium/Agrobacterium group</taxon>
        <taxon>Rhizobium</taxon>
    </lineage>
</organism>
<dbReference type="AlphaFoldDB" id="A0A1H8U864"/>
<dbReference type="STRING" id="501024.RTCCBAU85039_5390"/>
<evidence type="ECO:0000313" key="4">
    <source>
        <dbReference type="Proteomes" id="UP000198939"/>
    </source>
</evidence>
<protein>
    <submittedName>
        <fullName evidence="1">Uncharacterized protein</fullName>
    </submittedName>
</protein>
<evidence type="ECO:0000313" key="3">
    <source>
        <dbReference type="Proteomes" id="UP000183063"/>
    </source>
</evidence>
<dbReference type="Proteomes" id="UP000183063">
    <property type="component" value="Unassembled WGS sequence"/>
</dbReference>
<evidence type="ECO:0000313" key="1">
    <source>
        <dbReference type="EMBL" id="SEI16211.1"/>
    </source>
</evidence>
<name>A0A1H8U864_9HYPH</name>
<dbReference type="EMBL" id="FNXB01000040">
    <property type="protein sequence ID" value="SEI16211.1"/>
    <property type="molecule type" value="Genomic_DNA"/>
</dbReference>
<evidence type="ECO:0000313" key="2">
    <source>
        <dbReference type="EMBL" id="SEO99247.1"/>
    </source>
</evidence>